<evidence type="ECO:0000313" key="6">
    <source>
        <dbReference type="EMBL" id="GAA4649361.1"/>
    </source>
</evidence>
<evidence type="ECO:0000256" key="5">
    <source>
        <dbReference type="HAMAP-Rule" id="MF_00709"/>
    </source>
</evidence>
<dbReference type="SUPFAM" id="SSF81343">
    <property type="entry name" value="Fumarate reductase respiratory complex transmembrane subunits"/>
    <property type="match status" value="1"/>
</dbReference>
<protein>
    <recommendedName>
        <fullName evidence="5">Fumarate reductase subunit D</fullName>
    </recommendedName>
    <alternativeName>
        <fullName evidence="5">Quinol-fumarate reductase subunit D</fullName>
        <shortName evidence="5">QFR subunit D</shortName>
    </alternativeName>
</protein>
<feature type="transmembrane region" description="Helical" evidence="5">
    <location>
        <begin position="53"/>
        <end position="77"/>
    </location>
</feature>
<dbReference type="Gene3D" id="1.20.1300.10">
    <property type="entry name" value="Fumarate reductase/succinate dehydrogenase, transmembrane subunit"/>
    <property type="match status" value="1"/>
</dbReference>
<evidence type="ECO:0000256" key="1">
    <source>
        <dbReference type="ARBA" id="ARBA00022475"/>
    </source>
</evidence>
<dbReference type="EMBL" id="BAABFL010000131">
    <property type="protein sequence ID" value="GAA4649361.1"/>
    <property type="molecule type" value="Genomic_DNA"/>
</dbReference>
<comment type="subunit">
    <text evidence="5">Part of an enzyme complex containing four subunits: a flavoprotein (FrdA), an iron-sulfur protein (FrdB), and two hydrophobic anchor proteins (FrdC and FrdD).</text>
</comment>
<keyword evidence="4 5" id="KW-0472">Membrane</keyword>
<dbReference type="InterPro" id="IPR003418">
    <property type="entry name" value="Fumarate_red_D"/>
</dbReference>
<reference evidence="7" key="1">
    <citation type="journal article" date="2019" name="Int. J. Syst. Evol. Microbiol.">
        <title>The Global Catalogue of Microorganisms (GCM) 10K type strain sequencing project: providing services to taxonomists for standard genome sequencing and annotation.</title>
        <authorList>
            <consortium name="The Broad Institute Genomics Platform"/>
            <consortium name="The Broad Institute Genome Sequencing Center for Infectious Disease"/>
            <person name="Wu L."/>
            <person name="Ma J."/>
        </authorList>
    </citation>
    <scope>NUCLEOTIDE SEQUENCE [LARGE SCALE GENOMIC DNA]</scope>
    <source>
        <strain evidence="7">JCM 17805</strain>
    </source>
</reference>
<keyword evidence="3 5" id="KW-1133">Transmembrane helix</keyword>
<dbReference type="HAMAP" id="MF_00709">
    <property type="entry name" value="Fumarate_red_D"/>
    <property type="match status" value="1"/>
</dbReference>
<keyword evidence="2 5" id="KW-0812">Transmembrane</keyword>
<dbReference type="RefSeq" id="WP_345195176.1">
    <property type="nucleotide sequence ID" value="NZ_BAABFL010000131.1"/>
</dbReference>
<dbReference type="Pfam" id="PF02313">
    <property type="entry name" value="Fumarate_red_D"/>
    <property type="match status" value="1"/>
</dbReference>
<keyword evidence="1 5" id="KW-1003">Cell membrane</keyword>
<comment type="caution">
    <text evidence="6">The sequence shown here is derived from an EMBL/GenBank/DDBJ whole genome shotgun (WGS) entry which is preliminary data.</text>
</comment>
<evidence type="ECO:0000256" key="3">
    <source>
        <dbReference type="ARBA" id="ARBA00022989"/>
    </source>
</evidence>
<feature type="transmembrane region" description="Helical" evidence="5">
    <location>
        <begin position="98"/>
        <end position="116"/>
    </location>
</feature>
<dbReference type="NCBIfam" id="NF003977">
    <property type="entry name" value="PRK05470.1-1"/>
    <property type="match status" value="1"/>
</dbReference>
<sequence>MNGKRHFEPLFWSLFGAGGIVTAMATPVLVLIVGLCVPLGIIPADALSYDRMMAFAGSWFGRLALAGVIILSLWHCVHRIYHSLHDFGFHPGFAMKTLFYGSALVFSIATVTMVLLV</sequence>
<keyword evidence="7" id="KW-1185">Reference proteome</keyword>
<feature type="transmembrane region" description="Helical" evidence="5">
    <location>
        <begin position="12"/>
        <end position="41"/>
    </location>
</feature>
<gene>
    <name evidence="5 6" type="primary">frdD</name>
    <name evidence="6" type="ORF">GCM10023116_16350</name>
</gene>
<dbReference type="PIRSF" id="PIRSF000179">
    <property type="entry name" value="FrdD"/>
    <property type="match status" value="1"/>
</dbReference>
<organism evidence="6 7">
    <name type="scientific">Kistimonas scapharcae</name>
    <dbReference type="NCBI Taxonomy" id="1036133"/>
    <lineage>
        <taxon>Bacteria</taxon>
        <taxon>Pseudomonadati</taxon>
        <taxon>Pseudomonadota</taxon>
        <taxon>Gammaproteobacteria</taxon>
        <taxon>Oceanospirillales</taxon>
        <taxon>Endozoicomonadaceae</taxon>
        <taxon>Kistimonas</taxon>
    </lineage>
</organism>
<dbReference type="Proteomes" id="UP001500604">
    <property type="component" value="Unassembled WGS sequence"/>
</dbReference>
<name>A0ABP8V0E0_9GAMM</name>
<dbReference type="CDD" id="cd00547">
    <property type="entry name" value="QFR_TypeD_subunitD"/>
    <property type="match status" value="1"/>
</dbReference>
<evidence type="ECO:0000256" key="4">
    <source>
        <dbReference type="ARBA" id="ARBA00023136"/>
    </source>
</evidence>
<comment type="function">
    <text evidence="5">Anchors the catalytic components of the fumarate reductase complex to the cell membrane, binds quinones.</text>
</comment>
<dbReference type="InterPro" id="IPR034804">
    <property type="entry name" value="SQR/QFR_C/D"/>
</dbReference>
<comment type="similarity">
    <text evidence="5">Belongs to the FrdD family.</text>
</comment>
<evidence type="ECO:0000256" key="2">
    <source>
        <dbReference type="ARBA" id="ARBA00022692"/>
    </source>
</evidence>
<proteinExistence type="inferred from homology"/>
<accession>A0ABP8V0E0</accession>
<evidence type="ECO:0000313" key="7">
    <source>
        <dbReference type="Proteomes" id="UP001500604"/>
    </source>
</evidence>
<comment type="subcellular location">
    <subcellularLocation>
        <location evidence="5">Cell membrane</location>
        <topology evidence="5">Multi-pass membrane protein</topology>
    </subcellularLocation>
</comment>